<comment type="similarity">
    <text evidence="14">Belongs to the protein kinase superfamily. Ser/Thr protein kinase family. WNK subfamily.</text>
</comment>
<keyword evidence="4" id="KW-0217">Developmental protein</keyword>
<feature type="compositionally biased region" description="Polar residues" evidence="16">
    <location>
        <begin position="23"/>
        <end position="38"/>
    </location>
</feature>
<dbReference type="InterPro" id="IPR050588">
    <property type="entry name" value="WNK_Ser-Thr_kinase"/>
</dbReference>
<evidence type="ECO:0000256" key="16">
    <source>
        <dbReference type="SAM" id="MobiDB-lite"/>
    </source>
</evidence>
<evidence type="ECO:0000256" key="2">
    <source>
        <dbReference type="ARBA" id="ARBA00004496"/>
    </source>
</evidence>
<feature type="compositionally biased region" description="Low complexity" evidence="16">
    <location>
        <begin position="137"/>
        <end position="155"/>
    </location>
</feature>
<dbReference type="FunFam" id="1.10.510.10:FF:000006">
    <property type="entry name" value="Serine/threonine-protein kinase WNK1 isoform 2"/>
    <property type="match status" value="1"/>
</dbReference>
<reference evidence="18" key="1">
    <citation type="submission" date="2021-05" db="EMBL/GenBank/DDBJ databases">
        <authorList>
            <person name="Alioto T."/>
            <person name="Alioto T."/>
            <person name="Gomez Garrido J."/>
        </authorList>
    </citation>
    <scope>NUCLEOTIDE SEQUENCE</scope>
</reference>
<keyword evidence="7" id="KW-0808">Transferase</keyword>
<dbReference type="EMBL" id="HBUE01032281">
    <property type="protein sequence ID" value="CAG6457104.1"/>
    <property type="molecule type" value="Transcribed_RNA"/>
</dbReference>
<keyword evidence="5" id="KW-0963">Cytoplasm</keyword>
<dbReference type="EMBL" id="HBUE01032278">
    <property type="protein sequence ID" value="CAG6457101.1"/>
    <property type="molecule type" value="Transcribed_RNA"/>
</dbReference>
<feature type="domain" description="Protein kinase" evidence="17">
    <location>
        <begin position="433"/>
        <end position="694"/>
    </location>
</feature>
<evidence type="ECO:0000256" key="11">
    <source>
        <dbReference type="ARBA" id="ARBA00023054"/>
    </source>
</evidence>
<evidence type="ECO:0000256" key="7">
    <source>
        <dbReference type="ARBA" id="ARBA00022679"/>
    </source>
</evidence>
<dbReference type="GO" id="GO:0140693">
    <property type="term" value="F:molecular condensate scaffold activity"/>
    <property type="evidence" value="ECO:0007669"/>
    <property type="project" value="UniProtKB-ARBA"/>
</dbReference>
<dbReference type="EMBL" id="HBUE01032277">
    <property type="protein sequence ID" value="CAG6457099.1"/>
    <property type="molecule type" value="Transcribed_RNA"/>
</dbReference>
<feature type="region of interest" description="Disordered" evidence="16">
    <location>
        <begin position="278"/>
        <end position="297"/>
    </location>
</feature>
<dbReference type="GO" id="GO:0140694">
    <property type="term" value="P:membraneless organelle assembly"/>
    <property type="evidence" value="ECO:0007669"/>
    <property type="project" value="UniProtKB-ARBA"/>
</dbReference>
<evidence type="ECO:0000256" key="6">
    <source>
        <dbReference type="ARBA" id="ARBA00022527"/>
    </source>
</evidence>
<comment type="catalytic activity">
    <reaction evidence="12">
        <text>L-threonyl-[protein] + ATP = O-phospho-L-threonyl-[protein] + ADP + H(+)</text>
        <dbReference type="Rhea" id="RHEA:46608"/>
        <dbReference type="Rhea" id="RHEA-COMP:11060"/>
        <dbReference type="Rhea" id="RHEA-COMP:11605"/>
        <dbReference type="ChEBI" id="CHEBI:15378"/>
        <dbReference type="ChEBI" id="CHEBI:30013"/>
        <dbReference type="ChEBI" id="CHEBI:30616"/>
        <dbReference type="ChEBI" id="CHEBI:61977"/>
        <dbReference type="ChEBI" id="CHEBI:456216"/>
        <dbReference type="EC" id="2.7.11.1"/>
    </reaction>
</comment>
<comment type="cofactor">
    <cofactor evidence="1">
        <name>Mg(2+)</name>
        <dbReference type="ChEBI" id="CHEBI:18420"/>
    </cofactor>
</comment>
<dbReference type="AlphaFoldDB" id="A0A8D8F2Q2"/>
<dbReference type="PANTHER" id="PTHR13902">
    <property type="entry name" value="SERINE/THREONINE-PROTEIN KINASE WNK WITH NO LYSINE -RELATED"/>
    <property type="match status" value="1"/>
</dbReference>
<feature type="region of interest" description="Disordered" evidence="16">
    <location>
        <begin position="1"/>
        <end position="270"/>
    </location>
</feature>
<feature type="compositionally biased region" description="Low complexity" evidence="16">
    <location>
        <begin position="10"/>
        <end position="22"/>
    </location>
</feature>
<keyword evidence="9 18" id="KW-0418">Kinase</keyword>
<dbReference type="PROSITE" id="PS50011">
    <property type="entry name" value="PROTEIN_KINASE_DOM"/>
    <property type="match status" value="1"/>
</dbReference>
<proteinExistence type="inferred from homology"/>
<feature type="region of interest" description="Disordered" evidence="16">
    <location>
        <begin position="1024"/>
        <end position="1064"/>
    </location>
</feature>
<accession>A0A8D8F2Q2</accession>
<evidence type="ECO:0000256" key="8">
    <source>
        <dbReference type="ARBA" id="ARBA00022741"/>
    </source>
</evidence>
<dbReference type="PROSITE" id="PS00108">
    <property type="entry name" value="PROTEIN_KINASE_ST"/>
    <property type="match status" value="1"/>
</dbReference>
<dbReference type="GO" id="GO:0071474">
    <property type="term" value="P:cellular hyperosmotic response"/>
    <property type="evidence" value="ECO:0007669"/>
    <property type="project" value="UniProtKB-ARBA"/>
</dbReference>
<evidence type="ECO:0000256" key="1">
    <source>
        <dbReference type="ARBA" id="ARBA00001946"/>
    </source>
</evidence>
<feature type="compositionally biased region" description="Low complexity" evidence="16">
    <location>
        <begin position="39"/>
        <end position="58"/>
    </location>
</feature>
<evidence type="ECO:0000256" key="14">
    <source>
        <dbReference type="ARBA" id="ARBA00061662"/>
    </source>
</evidence>
<keyword evidence="10" id="KW-0067">ATP-binding</keyword>
<feature type="region of interest" description="Disordered" evidence="16">
    <location>
        <begin position="308"/>
        <end position="333"/>
    </location>
</feature>
<dbReference type="EC" id="2.7.11.1" evidence="3"/>
<dbReference type="Pfam" id="PF00069">
    <property type="entry name" value="Pkinase"/>
    <property type="match status" value="1"/>
</dbReference>
<evidence type="ECO:0000256" key="3">
    <source>
        <dbReference type="ARBA" id="ARBA00012513"/>
    </source>
</evidence>
<dbReference type="EMBL" id="HBUE01032283">
    <property type="protein sequence ID" value="CAG6457107.1"/>
    <property type="molecule type" value="Transcribed_RNA"/>
</dbReference>
<keyword evidence="6" id="KW-0723">Serine/threonine-protein kinase</keyword>
<evidence type="ECO:0000313" key="18">
    <source>
        <dbReference type="EMBL" id="CAG6457107.1"/>
    </source>
</evidence>
<dbReference type="FunFam" id="3.30.200.20:FF:001054">
    <property type="entry name" value="Serine/threonine-protein kinase WNK1"/>
    <property type="match status" value="1"/>
</dbReference>
<dbReference type="EMBL" id="HBUE01032285">
    <property type="protein sequence ID" value="CAG6457110.1"/>
    <property type="molecule type" value="Transcribed_RNA"/>
</dbReference>
<feature type="coiled-coil region" evidence="15">
    <location>
        <begin position="778"/>
        <end position="807"/>
    </location>
</feature>
<evidence type="ECO:0000256" key="4">
    <source>
        <dbReference type="ARBA" id="ARBA00022473"/>
    </source>
</evidence>
<feature type="compositionally biased region" description="Basic and acidic residues" evidence="16">
    <location>
        <begin position="212"/>
        <end position="233"/>
    </location>
</feature>
<evidence type="ECO:0000256" key="13">
    <source>
        <dbReference type="ARBA" id="ARBA00048679"/>
    </source>
</evidence>
<evidence type="ECO:0000256" key="10">
    <source>
        <dbReference type="ARBA" id="ARBA00022840"/>
    </source>
</evidence>
<comment type="catalytic activity">
    <reaction evidence="13">
        <text>L-seryl-[protein] + ATP = O-phospho-L-seryl-[protein] + ADP + H(+)</text>
        <dbReference type="Rhea" id="RHEA:17989"/>
        <dbReference type="Rhea" id="RHEA-COMP:9863"/>
        <dbReference type="Rhea" id="RHEA-COMP:11604"/>
        <dbReference type="ChEBI" id="CHEBI:15378"/>
        <dbReference type="ChEBI" id="CHEBI:29999"/>
        <dbReference type="ChEBI" id="CHEBI:30616"/>
        <dbReference type="ChEBI" id="CHEBI:83421"/>
        <dbReference type="ChEBI" id="CHEBI:456216"/>
        <dbReference type="EC" id="2.7.11.1"/>
    </reaction>
</comment>
<evidence type="ECO:0000259" key="17">
    <source>
        <dbReference type="PROSITE" id="PS50011"/>
    </source>
</evidence>
<comment type="subcellular location">
    <subcellularLocation>
        <location evidence="2">Cytoplasm</location>
    </subcellularLocation>
</comment>
<feature type="compositionally biased region" description="Low complexity" evidence="16">
    <location>
        <begin position="1033"/>
        <end position="1064"/>
    </location>
</feature>
<keyword evidence="8" id="KW-0547">Nucleotide-binding</keyword>
<dbReference type="EMBL" id="HBUE01032276">
    <property type="protein sequence ID" value="CAG6457097.1"/>
    <property type="molecule type" value="Transcribed_RNA"/>
</dbReference>
<dbReference type="SMART" id="SM00220">
    <property type="entry name" value="S_TKc"/>
    <property type="match status" value="1"/>
</dbReference>
<evidence type="ECO:0000256" key="9">
    <source>
        <dbReference type="ARBA" id="ARBA00022777"/>
    </source>
</evidence>
<evidence type="ECO:0000256" key="5">
    <source>
        <dbReference type="ARBA" id="ARBA00022490"/>
    </source>
</evidence>
<dbReference type="Gene3D" id="1.10.510.10">
    <property type="entry name" value="Transferase(Phosphotransferase) domain 1"/>
    <property type="match status" value="1"/>
</dbReference>
<dbReference type="GO" id="GO:0004674">
    <property type="term" value="F:protein serine/threonine kinase activity"/>
    <property type="evidence" value="ECO:0007669"/>
    <property type="project" value="UniProtKB-KW"/>
</dbReference>
<keyword evidence="11 15" id="KW-0175">Coiled coil</keyword>
<dbReference type="GO" id="GO:0005737">
    <property type="term" value="C:cytoplasm"/>
    <property type="evidence" value="ECO:0007669"/>
    <property type="project" value="UniProtKB-SubCell"/>
</dbReference>
<sequence length="1064" mass="120354">MGATKRACFSRSNSAQAQAQASTVNGQDSQQNSRSSAATTNGNPNQTNNNNTNSSNSNAIGNQRLRRLRSASGQSSSTSNLNNLNNNSSQSSHTRSHHRNSVATSAPPPHHRSSGVGVPGTHTAGNTGGLISRVFDSSSSSTTTTAGSNNNNRGSPAEKRPPLSGATHNGKNDDKMDERRQSQPKTPTKAHQQQQRDSTPAGRKKVVYEQPSVERDPESPKKQTAAKPDDDRGSPPAEKATTDLLAVDLDSSKPRTKACTNDSGIEGEHQPHLDEDLEENHKDEPGATAAAPSDPPVAVVERRRLNSAMETGSPDVSAFRHHMDSSESDGSLGRTNLRFIRKSLENTLAVAFKNNIFDNDTIETEYPRNLDDNIEILSREAENLALQFKPSEEKLVQYGPIFDLEKFEEQRKQQKKEDDEDEAIGISPCGRFLKYDKEVGRGSFKTVYRGLDTQTGVAVAWCELLDKKVNRVERARFREEAEMLKKLQHPNIVRFYNYWESPPTAGNKKKNIVLVTELMLSGTLKSYLRRFKKINPKVLKSWCRQILKGLHFLHSRAPPIIHRDLKCDNIFITGTTGSVKIGDLGLATLKNRSFAKSVIGTPEFMAPEMYEEHYDEAVDVYAFGMCMLEMATSEYPYNECNTPAQIYKKVTSGIKPASLEKVENPEVREIIERCIHDKKEGRPTCKELLNCEFFCEDIGVRLEPISKENFISNPESTRMEFRLRILDPKKRVNKHKENEAIQFDFDTRLDDADEIASEMSKSGILMEDDSKTMAKILKVQIQTMLKEKEERARQVQLEKETEALQKQAILAQQMYAAQQQSQMENETPQPMELQVPQLMGGVPIPQQQQQQAFYQPASLPNSQAAQQIIFQQQLSAPVGSDQLQQQFQNQAGQFMNQQQVQQQQFLNQMPQNPPQMQQQQQPVQSQMVVQAGLPPPQVFMDAQQQQQYIQQMQQQQQVLYNQMQQNNVQYVNQMSQQQQQVIQQQMLQQQLLQQQQLQHQQMQQTVVIQDQFPTLEQQLQAVLPIQHHPPQPQQSQQPQHMPQTQQHFQQQQPPQQQQQQQQKA</sequence>
<dbReference type="InterPro" id="IPR000719">
    <property type="entry name" value="Prot_kinase_dom"/>
</dbReference>
<dbReference type="Gene3D" id="3.10.20.90">
    <property type="entry name" value="Phosphatidylinositol 3-kinase Catalytic Subunit, Chain A, domain 1"/>
    <property type="match status" value="1"/>
</dbReference>
<evidence type="ECO:0000256" key="12">
    <source>
        <dbReference type="ARBA" id="ARBA00047899"/>
    </source>
</evidence>
<evidence type="ECO:0000256" key="15">
    <source>
        <dbReference type="SAM" id="Coils"/>
    </source>
</evidence>
<dbReference type="EMBL" id="HBUE01032282">
    <property type="protein sequence ID" value="CAG6457106.1"/>
    <property type="molecule type" value="Transcribed_RNA"/>
</dbReference>
<dbReference type="Pfam" id="PF12202">
    <property type="entry name" value="OSR1_C"/>
    <property type="match status" value="1"/>
</dbReference>
<dbReference type="Gene3D" id="3.30.200.20">
    <property type="entry name" value="Phosphorylase Kinase, domain 1"/>
    <property type="match status" value="1"/>
</dbReference>
<feature type="compositionally biased region" description="Low complexity" evidence="16">
    <location>
        <begin position="287"/>
        <end position="297"/>
    </location>
</feature>
<dbReference type="GO" id="GO:0006884">
    <property type="term" value="P:cell volume homeostasis"/>
    <property type="evidence" value="ECO:0007669"/>
    <property type="project" value="UniProtKB-ARBA"/>
</dbReference>
<feature type="compositionally biased region" description="Low complexity" evidence="16">
    <location>
        <begin position="70"/>
        <end position="93"/>
    </location>
</feature>
<name>A0A8D8F2Q2_CULPI</name>
<dbReference type="SUPFAM" id="SSF56112">
    <property type="entry name" value="Protein kinase-like (PK-like)"/>
    <property type="match status" value="1"/>
</dbReference>
<feature type="compositionally biased region" description="Polar residues" evidence="16">
    <location>
        <begin position="183"/>
        <end position="198"/>
    </location>
</feature>
<dbReference type="GO" id="GO:0005524">
    <property type="term" value="F:ATP binding"/>
    <property type="evidence" value="ECO:0007669"/>
    <property type="project" value="UniProtKB-KW"/>
</dbReference>
<protein>
    <recommendedName>
        <fullName evidence="3">non-specific serine/threonine protein kinase</fullName>
        <ecNumber evidence="3">2.7.11.1</ecNumber>
    </recommendedName>
</protein>
<dbReference type="InterPro" id="IPR011009">
    <property type="entry name" value="Kinase-like_dom_sf"/>
</dbReference>
<dbReference type="InterPro" id="IPR008271">
    <property type="entry name" value="Ser/Thr_kinase_AS"/>
</dbReference>
<dbReference type="CDD" id="cd13983">
    <property type="entry name" value="STKc_WNK"/>
    <property type="match status" value="1"/>
</dbReference>
<organism evidence="18">
    <name type="scientific">Culex pipiens</name>
    <name type="common">House mosquito</name>
    <dbReference type="NCBI Taxonomy" id="7175"/>
    <lineage>
        <taxon>Eukaryota</taxon>
        <taxon>Metazoa</taxon>
        <taxon>Ecdysozoa</taxon>
        <taxon>Arthropoda</taxon>
        <taxon>Hexapoda</taxon>
        <taxon>Insecta</taxon>
        <taxon>Pterygota</taxon>
        <taxon>Neoptera</taxon>
        <taxon>Endopterygota</taxon>
        <taxon>Diptera</taxon>
        <taxon>Nematocera</taxon>
        <taxon>Culicoidea</taxon>
        <taxon>Culicidae</taxon>
        <taxon>Culicinae</taxon>
        <taxon>Culicini</taxon>
        <taxon>Culex</taxon>
        <taxon>Culex</taxon>
    </lineage>
</organism>
<dbReference type="InterPro" id="IPR024678">
    <property type="entry name" value="Kinase_OSR1/WNK_CCT"/>
</dbReference>
<feature type="compositionally biased region" description="Basic and acidic residues" evidence="16">
    <location>
        <begin position="170"/>
        <end position="181"/>
    </location>
</feature>